<comment type="caution">
    <text evidence="3">The sequence shown here is derived from an EMBL/GenBank/DDBJ whole genome shotgun (WGS) entry which is preliminary data.</text>
</comment>
<comment type="similarity">
    <text evidence="1">Belongs to the peptidase S33 family.</text>
</comment>
<proteinExistence type="inferred from homology"/>
<gene>
    <name evidence="3" type="ORF">QOZ95_000505</name>
</gene>
<evidence type="ECO:0000256" key="2">
    <source>
        <dbReference type="ARBA" id="ARBA00022801"/>
    </source>
</evidence>
<dbReference type="Gene3D" id="3.40.50.1820">
    <property type="entry name" value="alpha/beta hydrolase"/>
    <property type="match status" value="1"/>
</dbReference>
<protein>
    <submittedName>
        <fullName evidence="3">Pimeloyl-ACP methyl ester carboxylesterase</fullName>
    </submittedName>
</protein>
<dbReference type="EMBL" id="JAUSWA010000002">
    <property type="protein sequence ID" value="MDQ0492358.1"/>
    <property type="molecule type" value="Genomic_DNA"/>
</dbReference>
<evidence type="ECO:0000313" key="3">
    <source>
        <dbReference type="EMBL" id="MDQ0492358.1"/>
    </source>
</evidence>
<dbReference type="InterPro" id="IPR029058">
    <property type="entry name" value="AB_hydrolase_fold"/>
</dbReference>
<reference evidence="3 4" key="1">
    <citation type="submission" date="2023-07" db="EMBL/GenBank/DDBJ databases">
        <title>Genomic Encyclopedia of Type Strains, Phase IV (KMG-IV): sequencing the most valuable type-strain genomes for metagenomic binning, comparative biology and taxonomic classification.</title>
        <authorList>
            <person name="Goeker M."/>
        </authorList>
    </citation>
    <scope>NUCLEOTIDE SEQUENCE [LARGE SCALE GENOMIC DNA]</scope>
    <source>
        <strain evidence="3 4">DSM 14914</strain>
    </source>
</reference>
<sequence>MAVGNPYLGPGGAPLTPAEQAYVTKVERWEQEERAYDHQQSTRPQTLAYGLNDSPVGLAGWIIEKMREWSDCSGNIERRFSKDELLNNLMIYWGTETINSSMRLYYDHKHFGKHDPADHLIEVPTGVTLTVEPVNKAPREWAERTYTNIQRWTELPQGGHFAAFEEPELLAEEIRAFFRRTVL</sequence>
<keyword evidence="2" id="KW-0378">Hydrolase</keyword>
<dbReference type="RefSeq" id="WP_152379940.1">
    <property type="nucleotide sequence ID" value="NZ_CP045298.1"/>
</dbReference>
<accession>A0ABU0KSE1</accession>
<dbReference type="SUPFAM" id="SSF53474">
    <property type="entry name" value="alpha/beta-Hydrolases"/>
    <property type="match status" value="1"/>
</dbReference>
<name>A0ABU0KSE1_9BACL</name>
<evidence type="ECO:0000313" key="4">
    <source>
        <dbReference type="Proteomes" id="UP001242811"/>
    </source>
</evidence>
<dbReference type="PANTHER" id="PTHR21661:SF35">
    <property type="entry name" value="EPOXIDE HYDROLASE"/>
    <property type="match status" value="1"/>
</dbReference>
<dbReference type="Proteomes" id="UP001242811">
    <property type="component" value="Unassembled WGS sequence"/>
</dbReference>
<evidence type="ECO:0000256" key="1">
    <source>
        <dbReference type="ARBA" id="ARBA00010088"/>
    </source>
</evidence>
<dbReference type="PANTHER" id="PTHR21661">
    <property type="entry name" value="EPOXIDE HYDROLASE 1-RELATED"/>
    <property type="match status" value="1"/>
</dbReference>
<organism evidence="3 4">
    <name type="scientific">Paenibacillus brasilensis</name>
    <dbReference type="NCBI Taxonomy" id="128574"/>
    <lineage>
        <taxon>Bacteria</taxon>
        <taxon>Bacillati</taxon>
        <taxon>Bacillota</taxon>
        <taxon>Bacilli</taxon>
        <taxon>Bacillales</taxon>
        <taxon>Paenibacillaceae</taxon>
        <taxon>Paenibacillus</taxon>
    </lineage>
</organism>
<keyword evidence="4" id="KW-1185">Reference proteome</keyword>